<gene>
    <name evidence="2" type="ORF">INF28_03605</name>
</gene>
<dbReference type="EMBL" id="JADCKB010000005">
    <property type="protein sequence ID" value="MBE5039549.1"/>
    <property type="molecule type" value="Genomic_DNA"/>
</dbReference>
<dbReference type="SUPFAM" id="SSF55486">
    <property type="entry name" value="Metalloproteases ('zincins'), catalytic domain"/>
    <property type="match status" value="1"/>
</dbReference>
<dbReference type="PANTHER" id="PTHR36434">
    <property type="entry name" value="MEMBRANE PROTEASE YUGP-RELATED"/>
    <property type="match status" value="1"/>
</dbReference>
<proteinExistence type="predicted"/>
<feature type="transmembrane region" description="Helical" evidence="1">
    <location>
        <begin position="158"/>
        <end position="176"/>
    </location>
</feature>
<dbReference type="AlphaFoldDB" id="A0A9D5R8L1"/>
<evidence type="ECO:0000313" key="3">
    <source>
        <dbReference type="Proteomes" id="UP000806542"/>
    </source>
</evidence>
<dbReference type="PANTHER" id="PTHR36434:SF1">
    <property type="entry name" value="MEMBRANE PROTEASE YUGP-RELATED"/>
    <property type="match status" value="1"/>
</dbReference>
<feature type="transmembrane region" description="Helical" evidence="1">
    <location>
        <begin position="208"/>
        <end position="231"/>
    </location>
</feature>
<evidence type="ECO:0000313" key="2">
    <source>
        <dbReference type="EMBL" id="MBE5039549.1"/>
    </source>
</evidence>
<dbReference type="InterPro" id="IPR007395">
    <property type="entry name" value="Zn_peptidase_2"/>
</dbReference>
<evidence type="ECO:0000256" key="1">
    <source>
        <dbReference type="SAM" id="Phobius"/>
    </source>
</evidence>
<dbReference type="Proteomes" id="UP000806542">
    <property type="component" value="Unassembled WGS sequence"/>
</dbReference>
<reference evidence="2" key="1">
    <citation type="submission" date="2020-10" db="EMBL/GenBank/DDBJ databases">
        <title>ChiBAC.</title>
        <authorList>
            <person name="Zenner C."/>
            <person name="Hitch T.C.A."/>
            <person name="Clavel T."/>
        </authorList>
    </citation>
    <scope>NUCLEOTIDE SEQUENCE</scope>
    <source>
        <strain evidence="2">DSM 107454</strain>
    </source>
</reference>
<dbReference type="RefSeq" id="WP_226392111.1">
    <property type="nucleotide sequence ID" value="NZ_JADCKB010000005.1"/>
</dbReference>
<keyword evidence="1" id="KW-0812">Transmembrane</keyword>
<feature type="transmembrane region" description="Helical" evidence="1">
    <location>
        <begin position="6"/>
        <end position="25"/>
    </location>
</feature>
<dbReference type="Pfam" id="PF04298">
    <property type="entry name" value="Zn_peptidase_2"/>
    <property type="match status" value="1"/>
</dbReference>
<sequence length="237" mass="26325">MPYYFYYFDWTIILLIPAFILSLWAQANVNGTFRKYSQVYNRRGYTGADIARRILDMNGLYQVRVERVSGNLTDHFDPKTNVVRLSEATYSSQSVGAIGVAAHEVGHAVQHAVGYAPIRIRNGIVPFVNVCNWLSMPILLIGVLFAGLGSFFPSLIDVGIILFSATVLFQLVTLPVEFNASRRALQTLRGQCLLDEEEMRGASAVLRAAALTYVAAAVSSIMSLLRLILLFGNRRND</sequence>
<protein>
    <submittedName>
        <fullName evidence="2">Zinc metallopeptidase</fullName>
    </submittedName>
</protein>
<accession>A0A9D5R8L1</accession>
<name>A0A9D5R8L1_9FIRM</name>
<keyword evidence="1" id="KW-1133">Transmembrane helix</keyword>
<keyword evidence="1" id="KW-0472">Membrane</keyword>
<comment type="caution">
    <text evidence="2">The sequence shown here is derived from an EMBL/GenBank/DDBJ whole genome shotgun (WGS) entry which is preliminary data.</text>
</comment>
<feature type="transmembrane region" description="Helical" evidence="1">
    <location>
        <begin position="127"/>
        <end position="152"/>
    </location>
</feature>
<organism evidence="2 3">
    <name type="scientific">Ructibacterium gallinarum</name>
    <dbReference type="NCBI Taxonomy" id="2779355"/>
    <lineage>
        <taxon>Bacteria</taxon>
        <taxon>Bacillati</taxon>
        <taxon>Bacillota</taxon>
        <taxon>Clostridia</taxon>
        <taxon>Eubacteriales</taxon>
        <taxon>Oscillospiraceae</taxon>
        <taxon>Ructibacterium</taxon>
    </lineage>
</organism>
<keyword evidence="3" id="KW-1185">Reference proteome</keyword>